<protein>
    <recommendedName>
        <fullName evidence="2">feruloyl esterase</fullName>
        <ecNumber evidence="2">3.1.1.73</ecNumber>
    </recommendedName>
</protein>
<keyword evidence="3" id="KW-0964">Secreted</keyword>
<dbReference type="HOGENOM" id="CLU_027551_3_2_1"/>
<gene>
    <name evidence="10" type="ORF">M436DRAFT_34731</name>
</gene>
<sequence length="339" mass="35855">MAYCSADKVNSCTTVTYVGTACYLKRTFSNIVRPSSGNTATIYVTAPGYPAPVSNGLYRSTGCGTPLNSQINAGGASVQFSGNGSDGYVHTYNIHVPSTYDPSKAAPLILVFHGRGDSGTAVESGTGFSLERINPYGIAVYPTAIKDSTGQPTWQGDPSWVGNTTINDLNFVSTLVANISSQFCIDTSRVFAAGFSNGGGLTNVLACDPTMSTVFNAFAPHSGAYYTQTNDSSSVCLPNAILTNDLIHSVCSPARRAPMIEFHGDGDGTIPYFGGGRRGYCLPAIPHWTQDWATRNNLTTDNVTTITNGGNVTKAEFGSTSGLLGLVTQFRLANWPHQY</sequence>
<keyword evidence="7" id="KW-0119">Carbohydrate metabolism</keyword>
<evidence type="ECO:0000313" key="10">
    <source>
        <dbReference type="EMBL" id="KEQ78068.1"/>
    </source>
</evidence>
<evidence type="ECO:0000256" key="3">
    <source>
        <dbReference type="ARBA" id="ARBA00022525"/>
    </source>
</evidence>
<keyword evidence="8" id="KW-0624">Polysaccharide degradation</keyword>
<dbReference type="STRING" id="1043004.A0A074WY04"/>
<dbReference type="GO" id="GO:0045493">
    <property type="term" value="P:xylan catabolic process"/>
    <property type="evidence" value="ECO:0007669"/>
    <property type="project" value="UniProtKB-KW"/>
</dbReference>
<name>A0A074WY04_9PEZI</name>
<dbReference type="PANTHER" id="PTHR38050">
    <property type="match status" value="1"/>
</dbReference>
<dbReference type="RefSeq" id="XP_013431550.1">
    <property type="nucleotide sequence ID" value="XM_013576096.1"/>
</dbReference>
<proteinExistence type="predicted"/>
<dbReference type="GO" id="GO:0030600">
    <property type="term" value="F:feruloyl esterase activity"/>
    <property type="evidence" value="ECO:0007669"/>
    <property type="project" value="UniProtKB-EC"/>
</dbReference>
<dbReference type="InterPro" id="IPR029058">
    <property type="entry name" value="AB_hydrolase_fold"/>
</dbReference>
<evidence type="ECO:0000256" key="4">
    <source>
        <dbReference type="ARBA" id="ARBA00022651"/>
    </source>
</evidence>
<reference evidence="10 11" key="1">
    <citation type="journal article" date="2014" name="BMC Genomics">
        <title>Genome sequencing of four Aureobasidium pullulans varieties: biotechnological potential, stress tolerance, and description of new species.</title>
        <authorList>
            <person name="Gostin Ar C."/>
            <person name="Ohm R.A."/>
            <person name="Kogej T."/>
            <person name="Sonjak S."/>
            <person name="Turk M."/>
            <person name="Zajc J."/>
            <person name="Zalar P."/>
            <person name="Grube M."/>
            <person name="Sun H."/>
            <person name="Han J."/>
            <person name="Sharma A."/>
            <person name="Chiniquy J."/>
            <person name="Ngan C.Y."/>
            <person name="Lipzen A."/>
            <person name="Barry K."/>
            <person name="Grigoriev I.V."/>
            <person name="Gunde-Cimerman N."/>
        </authorList>
    </citation>
    <scope>NUCLEOTIDE SEQUENCE [LARGE SCALE GENOMIC DNA]</scope>
    <source>
        <strain evidence="10 11">CBS 147.97</strain>
    </source>
</reference>
<dbReference type="PANTHER" id="PTHR38050:SF2">
    <property type="entry name" value="FERULOYL ESTERASE C-RELATED"/>
    <property type="match status" value="1"/>
</dbReference>
<dbReference type="EMBL" id="KL584702">
    <property type="protein sequence ID" value="KEQ78068.1"/>
    <property type="molecule type" value="Genomic_DNA"/>
</dbReference>
<dbReference type="AlphaFoldDB" id="A0A074WY04"/>
<dbReference type="OrthoDB" id="424610at2759"/>
<dbReference type="SUPFAM" id="SSF53474">
    <property type="entry name" value="alpha/beta-Hydrolases"/>
    <property type="match status" value="1"/>
</dbReference>
<feature type="non-terminal residue" evidence="10">
    <location>
        <position position="339"/>
    </location>
</feature>
<dbReference type="Proteomes" id="UP000027730">
    <property type="component" value="Unassembled WGS sequence"/>
</dbReference>
<comment type="subcellular location">
    <subcellularLocation>
        <location evidence="1">Secreted</location>
    </subcellularLocation>
</comment>
<organism evidence="10 11">
    <name type="scientific">Aureobasidium namibiae CBS 147.97</name>
    <dbReference type="NCBI Taxonomy" id="1043004"/>
    <lineage>
        <taxon>Eukaryota</taxon>
        <taxon>Fungi</taxon>
        <taxon>Dikarya</taxon>
        <taxon>Ascomycota</taxon>
        <taxon>Pezizomycotina</taxon>
        <taxon>Dothideomycetes</taxon>
        <taxon>Dothideomycetidae</taxon>
        <taxon>Dothideales</taxon>
        <taxon>Saccotheciaceae</taxon>
        <taxon>Aureobasidium</taxon>
    </lineage>
</organism>
<evidence type="ECO:0000256" key="8">
    <source>
        <dbReference type="ARBA" id="ARBA00023326"/>
    </source>
</evidence>
<evidence type="ECO:0000256" key="9">
    <source>
        <dbReference type="ARBA" id="ARBA00034075"/>
    </source>
</evidence>
<dbReference type="InterPro" id="IPR010126">
    <property type="entry name" value="Esterase_phb"/>
</dbReference>
<dbReference type="Gene3D" id="3.40.50.1820">
    <property type="entry name" value="alpha/beta hydrolase"/>
    <property type="match status" value="1"/>
</dbReference>
<dbReference type="GeneID" id="25408327"/>
<evidence type="ECO:0000256" key="5">
    <source>
        <dbReference type="ARBA" id="ARBA00022729"/>
    </source>
</evidence>
<dbReference type="GO" id="GO:0005576">
    <property type="term" value="C:extracellular region"/>
    <property type="evidence" value="ECO:0007669"/>
    <property type="project" value="UniProtKB-SubCell"/>
</dbReference>
<keyword evidence="5" id="KW-0732">Signal</keyword>
<accession>A0A074WY04</accession>
<evidence type="ECO:0000256" key="2">
    <source>
        <dbReference type="ARBA" id="ARBA00013091"/>
    </source>
</evidence>
<keyword evidence="6 10" id="KW-0378">Hydrolase</keyword>
<evidence type="ECO:0000256" key="7">
    <source>
        <dbReference type="ARBA" id="ARBA00023277"/>
    </source>
</evidence>
<evidence type="ECO:0000313" key="11">
    <source>
        <dbReference type="Proteomes" id="UP000027730"/>
    </source>
</evidence>
<comment type="catalytic activity">
    <reaction evidence="9">
        <text>feruloyl-polysaccharide + H2O = ferulate + polysaccharide.</text>
        <dbReference type="EC" id="3.1.1.73"/>
    </reaction>
</comment>
<evidence type="ECO:0000256" key="6">
    <source>
        <dbReference type="ARBA" id="ARBA00022801"/>
    </source>
</evidence>
<dbReference type="Pfam" id="PF10503">
    <property type="entry name" value="Esterase_PHB"/>
    <property type="match status" value="1"/>
</dbReference>
<evidence type="ECO:0000256" key="1">
    <source>
        <dbReference type="ARBA" id="ARBA00004613"/>
    </source>
</evidence>
<dbReference type="InterPro" id="IPR043595">
    <property type="entry name" value="FaeB/C/D"/>
</dbReference>
<keyword evidence="4" id="KW-0858">Xylan degradation</keyword>
<dbReference type="EC" id="3.1.1.73" evidence="2"/>
<keyword evidence="11" id="KW-1185">Reference proteome</keyword>